<feature type="domain" description="Histidine kinase/HSP90-like ATPase" evidence="1">
    <location>
        <begin position="17"/>
        <end position="92"/>
    </location>
</feature>
<dbReference type="GO" id="GO:0005524">
    <property type="term" value="F:ATP binding"/>
    <property type="evidence" value="ECO:0007669"/>
    <property type="project" value="UniProtKB-KW"/>
</dbReference>
<dbReference type="Gene3D" id="3.30.565.10">
    <property type="entry name" value="Histidine kinase-like ATPase, C-terminal domain"/>
    <property type="match status" value="1"/>
</dbReference>
<keyword evidence="2" id="KW-0547">Nucleotide-binding</keyword>
<dbReference type="InterPro" id="IPR003594">
    <property type="entry name" value="HATPase_dom"/>
</dbReference>
<comment type="caution">
    <text evidence="2">The sequence shown here is derived from an EMBL/GenBank/DDBJ whole genome shotgun (WGS) entry which is preliminary data.</text>
</comment>
<organism evidence="2 3">
    <name type="scientific">Lolliginicoccus lacisalsi</name>
    <dbReference type="NCBI Taxonomy" id="2742202"/>
    <lineage>
        <taxon>Bacteria</taxon>
        <taxon>Bacillati</taxon>
        <taxon>Actinomycetota</taxon>
        <taxon>Actinomycetes</taxon>
        <taxon>Mycobacteriales</taxon>
        <taxon>Hoyosellaceae</taxon>
        <taxon>Lolliginicoccus</taxon>
    </lineage>
</organism>
<dbReference type="EMBL" id="JACYWE010000006">
    <property type="protein sequence ID" value="MBD8507112.1"/>
    <property type="molecule type" value="Genomic_DNA"/>
</dbReference>
<sequence>MSITRRTSLTDTIALSVPARPDYLALGRLVAASVAARADLDLTSVEEVRLAVDEACTQLIAVALPGSEILCEFRIEPGEVHVTASVDHDGTRHPDQDSIGWHVLASVSTGLAYRLEGARAMLGFRACRDSA</sequence>
<keyword evidence="2" id="KW-0067">ATP-binding</keyword>
<dbReference type="Pfam" id="PF13581">
    <property type="entry name" value="HATPase_c_2"/>
    <property type="match status" value="1"/>
</dbReference>
<proteinExistence type="predicted"/>
<evidence type="ECO:0000313" key="3">
    <source>
        <dbReference type="Proteomes" id="UP000642993"/>
    </source>
</evidence>
<evidence type="ECO:0000313" key="2">
    <source>
        <dbReference type="EMBL" id="MBD8507112.1"/>
    </source>
</evidence>
<dbReference type="AlphaFoldDB" id="A0A927PMU3"/>
<reference evidence="2" key="1">
    <citation type="submission" date="2020-09" db="EMBL/GenBank/DDBJ databases">
        <title>Hoyosella lacisalsi sp. nov., a halotolerant actinobacterium isolated from soil of Lake Gudzhirganskoe.</title>
        <authorList>
            <person name="Yang Q."/>
            <person name="Guo P.Y."/>
            <person name="Liu S.W."/>
            <person name="Li F.N."/>
            <person name="Sun C.H."/>
        </authorList>
    </citation>
    <scope>NUCLEOTIDE SEQUENCE</scope>
    <source>
        <strain evidence="2">G463</strain>
    </source>
</reference>
<name>A0A927PMU3_9ACTN</name>
<accession>A0A927PMU3</accession>
<evidence type="ECO:0000259" key="1">
    <source>
        <dbReference type="Pfam" id="PF13581"/>
    </source>
</evidence>
<dbReference type="RefSeq" id="WP_192039560.1">
    <property type="nucleotide sequence ID" value="NZ_JACYWE010000006.1"/>
</dbReference>
<dbReference type="InterPro" id="IPR036890">
    <property type="entry name" value="HATPase_C_sf"/>
</dbReference>
<dbReference type="Proteomes" id="UP000642993">
    <property type="component" value="Unassembled WGS sequence"/>
</dbReference>
<keyword evidence="3" id="KW-1185">Reference proteome</keyword>
<protein>
    <submittedName>
        <fullName evidence="2">ATP-binding protein</fullName>
    </submittedName>
</protein>
<gene>
    <name evidence="2" type="ORF">HT102_11490</name>
</gene>